<dbReference type="Pfam" id="PF13592">
    <property type="entry name" value="HTH_33"/>
    <property type="match status" value="1"/>
</dbReference>
<feature type="domain" description="Winged helix-turn helix" evidence="1">
    <location>
        <begin position="126"/>
        <end position="184"/>
    </location>
</feature>
<keyword evidence="3" id="KW-1185">Reference proteome</keyword>
<dbReference type="STRING" id="695939.SAMN00790413_03705"/>
<dbReference type="SUPFAM" id="SSF46689">
    <property type="entry name" value="Homeodomain-like"/>
    <property type="match status" value="1"/>
</dbReference>
<dbReference type="InterPro" id="IPR009057">
    <property type="entry name" value="Homeodomain-like_sf"/>
</dbReference>
<dbReference type="EMBL" id="FWWU01000008">
    <property type="protein sequence ID" value="SMB86147.1"/>
    <property type="molecule type" value="Genomic_DNA"/>
</dbReference>
<protein>
    <submittedName>
        <fullName evidence="2">Transposase</fullName>
    </submittedName>
</protein>
<evidence type="ECO:0000313" key="2">
    <source>
        <dbReference type="EMBL" id="SMB86147.1"/>
    </source>
</evidence>
<proteinExistence type="predicted"/>
<sequence>MADRSGANGLPLYGFRIICYTNKIRTVTFQHTADDFWGIYRRSTCAVERRRSHLLAFLAEGKSSAEALKVTGYSYQGADKIIDAYHQHGLAGLKDRRQHNSGAPTLLSDAEVLLLARTIRADTAAGGVWNGARVQGWVKQELDKDVHLSRCYEFLDAVGYSLQVPRPRHVEANQVTQEAFKKKSSQPWSKQLGRVLKKLEER</sequence>
<dbReference type="OrthoDB" id="73333at2"/>
<evidence type="ECO:0000313" key="3">
    <source>
        <dbReference type="Proteomes" id="UP000192582"/>
    </source>
</evidence>
<dbReference type="Pfam" id="PF13551">
    <property type="entry name" value="HTH_29"/>
    <property type="match status" value="1"/>
</dbReference>
<organism evidence="2 3">
    <name type="scientific">Deinococcus hopiensis KR-140</name>
    <dbReference type="NCBI Taxonomy" id="695939"/>
    <lineage>
        <taxon>Bacteria</taxon>
        <taxon>Thermotogati</taxon>
        <taxon>Deinococcota</taxon>
        <taxon>Deinococci</taxon>
        <taxon>Deinococcales</taxon>
        <taxon>Deinococcaceae</taxon>
        <taxon>Deinococcus</taxon>
    </lineage>
</organism>
<name>A0A1W1UYG4_9DEIO</name>
<gene>
    <name evidence="2" type="ORF">SAMN00790413_03705</name>
</gene>
<dbReference type="AlphaFoldDB" id="A0A1W1UYG4"/>
<dbReference type="Proteomes" id="UP000192582">
    <property type="component" value="Unassembled WGS sequence"/>
</dbReference>
<evidence type="ECO:0000259" key="1">
    <source>
        <dbReference type="Pfam" id="PF13592"/>
    </source>
</evidence>
<reference evidence="2 3" key="1">
    <citation type="submission" date="2017-04" db="EMBL/GenBank/DDBJ databases">
        <authorList>
            <person name="Afonso C.L."/>
            <person name="Miller P.J."/>
            <person name="Scott M.A."/>
            <person name="Spackman E."/>
            <person name="Goraichik I."/>
            <person name="Dimitrov K.M."/>
            <person name="Suarez D.L."/>
            <person name="Swayne D.E."/>
        </authorList>
    </citation>
    <scope>NUCLEOTIDE SEQUENCE [LARGE SCALE GENOMIC DNA]</scope>
    <source>
        <strain evidence="2 3">KR-140</strain>
    </source>
</reference>
<accession>A0A1W1UYG4</accession>
<dbReference type="InterPro" id="IPR025959">
    <property type="entry name" value="Winged_HTH_dom"/>
</dbReference>